<comment type="similarity">
    <text evidence="1">Belongs to the glycosyl hydrolase 13 family.</text>
</comment>
<dbReference type="Pfam" id="PF00128">
    <property type="entry name" value="Alpha-amylase"/>
    <property type="match status" value="1"/>
</dbReference>
<dbReference type="AlphaFoldDB" id="A0A135Z5C5"/>
<dbReference type="Pfam" id="PF02922">
    <property type="entry name" value="CBM_48"/>
    <property type="match status" value="1"/>
</dbReference>
<dbReference type="NCBIfam" id="TIGR02104">
    <property type="entry name" value="pulA_typeI"/>
    <property type="match status" value="1"/>
</dbReference>
<dbReference type="SUPFAM" id="SSF81296">
    <property type="entry name" value="E set domains"/>
    <property type="match status" value="1"/>
</dbReference>
<dbReference type="Proteomes" id="UP000070505">
    <property type="component" value="Unassembled WGS sequence"/>
</dbReference>
<evidence type="ECO:0000313" key="4">
    <source>
        <dbReference type="Proteomes" id="UP000070505"/>
    </source>
</evidence>
<evidence type="ECO:0000256" key="1">
    <source>
        <dbReference type="ARBA" id="ARBA00008061"/>
    </source>
</evidence>
<dbReference type="InterPro" id="IPR004193">
    <property type="entry name" value="Glyco_hydro_13_N"/>
</dbReference>
<dbReference type="InterPro" id="IPR006047">
    <property type="entry name" value="GH13_cat_dom"/>
</dbReference>
<name>A0A135Z5C5_GARVA</name>
<gene>
    <name evidence="3" type="ORF">HMPREF3230_00884</name>
</gene>
<dbReference type="InterPro" id="IPR011840">
    <property type="entry name" value="PulA_typeI"/>
</dbReference>
<dbReference type="GO" id="GO:0005975">
    <property type="term" value="P:carbohydrate metabolic process"/>
    <property type="evidence" value="ECO:0007669"/>
    <property type="project" value="InterPro"/>
</dbReference>
<proteinExistence type="inferred from homology"/>
<accession>A0A135Z5C5</accession>
<dbReference type="Gene3D" id="2.60.40.10">
    <property type="entry name" value="Immunoglobulins"/>
    <property type="match status" value="1"/>
</dbReference>
<dbReference type="CDD" id="cd02860">
    <property type="entry name" value="E_set_Pullulanase"/>
    <property type="match status" value="1"/>
</dbReference>
<dbReference type="SUPFAM" id="SSF51445">
    <property type="entry name" value="(Trans)glycosidases"/>
    <property type="match status" value="1"/>
</dbReference>
<dbReference type="InterPro" id="IPR014756">
    <property type="entry name" value="Ig_E-set"/>
</dbReference>
<dbReference type="SMART" id="SM00642">
    <property type="entry name" value="Aamy"/>
    <property type="match status" value="1"/>
</dbReference>
<dbReference type="InterPro" id="IPR017853">
    <property type="entry name" value="GH"/>
</dbReference>
<dbReference type="RefSeq" id="WP_082266279.1">
    <property type="nucleotide sequence ID" value="NZ_KQ961867.1"/>
</dbReference>
<dbReference type="InterPro" id="IPR013783">
    <property type="entry name" value="Ig-like_fold"/>
</dbReference>
<feature type="domain" description="Glycosyl hydrolase family 13 catalytic" evidence="2">
    <location>
        <begin position="165"/>
        <end position="563"/>
    </location>
</feature>
<evidence type="ECO:0000259" key="2">
    <source>
        <dbReference type="SMART" id="SM00642"/>
    </source>
</evidence>
<dbReference type="EMBL" id="LSRC01000036">
    <property type="protein sequence ID" value="KXI16837.1"/>
    <property type="molecule type" value="Genomic_DNA"/>
</dbReference>
<reference evidence="3 4" key="1">
    <citation type="submission" date="2016-02" db="EMBL/GenBank/DDBJ databases">
        <authorList>
            <person name="Wen L."/>
            <person name="He K."/>
            <person name="Yang H."/>
        </authorList>
    </citation>
    <scope>NUCLEOTIDE SEQUENCE [LARGE SCALE GENOMIC DNA]</scope>
    <source>
        <strain evidence="3 4">CMW7778B</strain>
    </source>
</reference>
<sequence>MTYLPSAQWPTYEGSLGFSLNAKSTTFTLWAPTATSVTLRLFETGNNSEPIQSYELKPHHDGAWRVNIRKRLDGTYYDYLVAFQDGTVNRTSDPWGIASGINGERSLVIDEDRVAPANWHKDKSPKFSAHSTVIWETHVSDYSSDTNGGFNPDHRGRFLAFTDEHTCVTSEVDGKTLTSPTGLDYLKKLGITHVQLMPIYDFCTVNEINLDKARKNGENVDSLYNWGYDPDAYNVPEGAYSTDPYDGTVRIRECKAMISSLHAHGLRVVMDVVYNHMYHADNAFERTAPGYFCRRNEESILSNGSGCGNDMASERPMFRRFIIESLLHWARCYHIDGFRFDLMGLIDTETLNQARQALDKLPDGKNILMYGEPWSAGFTAVPEGTSMGDKLGRHNLDDRIGWFSDETRDTLKGNVMDHHEHGYINGNEFWTSDSARQALDGWRGTPSAGKKVGQIIQYISAHDDLTLWDKLCISLREKPSDCDFYAKDANSVADLFTANMLAAGMVLCSAGLPFMLSGEEFGRTKGGNDNTYKSGVNVNKLDWVRSQKFEPLVRWYKDLISLRSKHKSFYDSKRVQIPASNKTVLASLIGDDVIVCVNPMYNSDACVTLPELSGNVDSKASGKASGKASCKESCNDWSIVLDSSFYFADWTGKDAKCANIESCERKDSHSVNDSRLEDLDSKNLNTGSHVLHIPSRTFVVLSKSGNAAQTPKK</sequence>
<dbReference type="PATRIC" id="fig|2702.101.peg.861"/>
<dbReference type="Gene3D" id="3.20.20.80">
    <property type="entry name" value="Glycosidases"/>
    <property type="match status" value="1"/>
</dbReference>
<evidence type="ECO:0000313" key="3">
    <source>
        <dbReference type="EMBL" id="KXI16837.1"/>
    </source>
</evidence>
<dbReference type="PANTHER" id="PTHR43002">
    <property type="entry name" value="GLYCOGEN DEBRANCHING ENZYME"/>
    <property type="match status" value="1"/>
</dbReference>
<organism evidence="3 4">
    <name type="scientific">Gardnerella vaginalis</name>
    <dbReference type="NCBI Taxonomy" id="2702"/>
    <lineage>
        <taxon>Bacteria</taxon>
        <taxon>Bacillati</taxon>
        <taxon>Actinomycetota</taxon>
        <taxon>Actinomycetes</taxon>
        <taxon>Bifidobacteriales</taxon>
        <taxon>Bifidobacteriaceae</taxon>
        <taxon>Gardnerella</taxon>
    </lineage>
</organism>
<dbReference type="GO" id="GO:0004553">
    <property type="term" value="F:hydrolase activity, hydrolyzing O-glycosyl compounds"/>
    <property type="evidence" value="ECO:0007669"/>
    <property type="project" value="InterPro"/>
</dbReference>
<protein>
    <submittedName>
        <fullName evidence="3">Pullulanase, type I</fullName>
    </submittedName>
</protein>
<comment type="caution">
    <text evidence="3">The sequence shown here is derived from an EMBL/GenBank/DDBJ whole genome shotgun (WGS) entry which is preliminary data.</text>
</comment>
<dbReference type="CDD" id="cd11341">
    <property type="entry name" value="AmyAc_Pullulanase_LD-like"/>
    <property type="match status" value="1"/>
</dbReference>